<dbReference type="InterPro" id="IPR007145">
    <property type="entry name" value="MAP65_Ase1_PRC1"/>
</dbReference>
<evidence type="ECO:0000256" key="1">
    <source>
        <dbReference type="ARBA" id="ARBA00004123"/>
    </source>
</evidence>
<feature type="coiled-coil region" evidence="8">
    <location>
        <begin position="123"/>
        <end position="182"/>
    </location>
</feature>
<dbReference type="AlphaFoldDB" id="A0A0D9XEC6"/>
<keyword evidence="11" id="KW-1185">Reference proteome</keyword>
<name>A0A0D9XEC6_9ORYZ</name>
<evidence type="ECO:0000256" key="6">
    <source>
        <dbReference type="ARBA" id="ARBA00022701"/>
    </source>
</evidence>
<evidence type="ECO:0000313" key="11">
    <source>
        <dbReference type="Proteomes" id="UP000032180"/>
    </source>
</evidence>
<reference evidence="11" key="2">
    <citation type="submission" date="2013-12" db="EMBL/GenBank/DDBJ databases">
        <authorList>
            <person name="Yu Y."/>
            <person name="Lee S."/>
            <person name="de Baynast K."/>
            <person name="Wissotski M."/>
            <person name="Liu L."/>
            <person name="Talag J."/>
            <person name="Goicoechea J."/>
            <person name="Angelova A."/>
            <person name="Jetty R."/>
            <person name="Kudrna D."/>
            <person name="Golser W."/>
            <person name="Rivera L."/>
            <person name="Zhang J."/>
            <person name="Wing R."/>
        </authorList>
    </citation>
    <scope>NUCLEOTIDE SEQUENCE</scope>
</reference>
<feature type="region of interest" description="Disordered" evidence="9">
    <location>
        <begin position="519"/>
        <end position="549"/>
    </location>
</feature>
<dbReference type="STRING" id="77586.A0A0D9XEC6"/>
<evidence type="ECO:0000256" key="9">
    <source>
        <dbReference type="SAM" id="MobiDB-lite"/>
    </source>
</evidence>
<comment type="similarity">
    <text evidence="3">Belongs to the MAP65/ASE1 family.</text>
</comment>
<feature type="region of interest" description="Disordered" evidence="9">
    <location>
        <begin position="582"/>
        <end position="601"/>
    </location>
</feature>
<dbReference type="eggNOG" id="KOG4302">
    <property type="taxonomic scope" value="Eukaryota"/>
</dbReference>
<dbReference type="Gene3D" id="1.20.58.1520">
    <property type="match status" value="1"/>
</dbReference>
<evidence type="ECO:0000256" key="2">
    <source>
        <dbReference type="ARBA" id="ARBA00004496"/>
    </source>
</evidence>
<dbReference type="PANTHER" id="PTHR19321">
    <property type="entry name" value="PROTEIN REGULATOR OF CYTOKINESIS 1 PRC1-RELATED"/>
    <property type="match status" value="1"/>
</dbReference>
<dbReference type="GO" id="GO:0005874">
    <property type="term" value="C:microtubule"/>
    <property type="evidence" value="ECO:0007669"/>
    <property type="project" value="UniProtKB-KW"/>
</dbReference>
<dbReference type="Gramene" id="LPERR09G08820.1">
    <property type="protein sequence ID" value="LPERR09G08820.1"/>
    <property type="gene ID" value="LPERR09G08820"/>
</dbReference>
<evidence type="ECO:0000313" key="10">
    <source>
        <dbReference type="EnsemblPlants" id="LPERR09G08820.1"/>
    </source>
</evidence>
<dbReference type="EnsemblPlants" id="LPERR09G08820.1">
    <property type="protein sequence ID" value="LPERR09G08820.1"/>
    <property type="gene ID" value="LPERR09G08820"/>
</dbReference>
<evidence type="ECO:0000256" key="4">
    <source>
        <dbReference type="ARBA" id="ARBA00022490"/>
    </source>
</evidence>
<keyword evidence="4" id="KW-0963">Cytoplasm</keyword>
<dbReference type="GO" id="GO:0005737">
    <property type="term" value="C:cytoplasm"/>
    <property type="evidence" value="ECO:0007669"/>
    <property type="project" value="UniProtKB-SubCell"/>
</dbReference>
<keyword evidence="6" id="KW-0493">Microtubule</keyword>
<keyword evidence="8" id="KW-0175">Coiled coil</keyword>
<dbReference type="GO" id="GO:0005634">
    <property type="term" value="C:nucleus"/>
    <property type="evidence" value="ECO:0007669"/>
    <property type="project" value="UniProtKB-SubCell"/>
</dbReference>
<dbReference type="GO" id="GO:0005819">
    <property type="term" value="C:spindle"/>
    <property type="evidence" value="ECO:0007669"/>
    <property type="project" value="TreeGrafter"/>
</dbReference>
<dbReference type="PANTHER" id="PTHR19321:SF0">
    <property type="entry name" value="65-KDA MICROTUBULE-ASSOCIATED PROTEIN 6"/>
    <property type="match status" value="1"/>
</dbReference>
<feature type="compositionally biased region" description="Low complexity" evidence="9">
    <location>
        <begin position="583"/>
        <end position="601"/>
    </location>
</feature>
<dbReference type="Proteomes" id="UP000032180">
    <property type="component" value="Chromosome 9"/>
</dbReference>
<evidence type="ECO:0000256" key="3">
    <source>
        <dbReference type="ARBA" id="ARBA00006187"/>
    </source>
</evidence>
<proteinExistence type="inferred from homology"/>
<keyword evidence="7" id="KW-0539">Nucleus</keyword>
<comment type="subcellular location">
    <subcellularLocation>
        <location evidence="2">Cytoplasm</location>
    </subcellularLocation>
    <subcellularLocation>
        <location evidence="1">Nucleus</location>
    </subcellularLocation>
</comment>
<feature type="compositionally biased region" description="Polar residues" evidence="9">
    <location>
        <begin position="519"/>
        <end position="536"/>
    </location>
</feature>
<evidence type="ECO:0000256" key="8">
    <source>
        <dbReference type="SAM" id="Coils"/>
    </source>
</evidence>
<evidence type="ECO:0008006" key="12">
    <source>
        <dbReference type="Google" id="ProtNLM"/>
    </source>
</evidence>
<dbReference type="HOGENOM" id="CLU_011760_2_0_1"/>
<keyword evidence="5" id="KW-0597">Phosphoprotein</keyword>
<reference evidence="10" key="3">
    <citation type="submission" date="2015-04" db="UniProtKB">
        <authorList>
            <consortium name="EnsemblPlants"/>
        </authorList>
    </citation>
    <scope>IDENTIFICATION</scope>
</reference>
<sequence>MGIDVGLGMEATRCGALLRELQQIWAEVGESEGEKNKVLSEIERECLEVYRRKVDDANRTRVQLHQSVATKEAEVASLIATLGEHKLYLKKDKSVVPLKEQLAAVVPVLESLKGKKEDRIKQFSDIQSQIEKIRSELSEYSDDDKKANTLIVDENDLSTRKLNNYQAQLRTLQKEKSDRLHKVLEYVNEVHRLCGVLGIDFVETVHGVHPSLHQNGLEQSTNISDRTLESLANTISNLKAERKTRIDKMRETMESLCKLWKLMDSSEGERRQFNKVMSVLISSEEEISSPGALSQETIEKMDAEVERLTKLKASRLKEIFMKRRSELEEICRTAHIEPDASTNPEQTNEMIDSGSMIDPSELLANIESQILKAKEESLSRKDIMDRINKWISACDEEAWLEEYNQDSKRYSAGRGAHINLRRAEKARILVTKIPAMVDNLINRTFAWENARNKPFLYDGGRLISVLEEYRLNREQKEEEKKRYRDQKKLESILLKEKEAIFGSKASPKRAVSLNRRTNGYRSSVNSSGLMTPNPRRSSLGGATPELLTPRSCSGRYNRYFGDSRRLSATQLNFGDDSLSTFTSISGSEPESPSLGSICTTY</sequence>
<evidence type="ECO:0000256" key="7">
    <source>
        <dbReference type="ARBA" id="ARBA00023242"/>
    </source>
</evidence>
<reference evidence="10 11" key="1">
    <citation type="submission" date="2012-08" db="EMBL/GenBank/DDBJ databases">
        <title>Oryza genome evolution.</title>
        <authorList>
            <person name="Wing R.A."/>
        </authorList>
    </citation>
    <scope>NUCLEOTIDE SEQUENCE</scope>
</reference>
<dbReference type="Pfam" id="PF03999">
    <property type="entry name" value="MAP65_ASE1"/>
    <property type="match status" value="1"/>
</dbReference>
<dbReference type="FunFam" id="1.20.58.1520:FF:000002">
    <property type="entry name" value="65-kDa microtubule-associated protein 6"/>
    <property type="match status" value="1"/>
</dbReference>
<dbReference type="GO" id="GO:0008017">
    <property type="term" value="F:microtubule binding"/>
    <property type="evidence" value="ECO:0007669"/>
    <property type="project" value="InterPro"/>
</dbReference>
<protein>
    <recommendedName>
        <fullName evidence="12">Microtubule-associated protein MAP65-1a</fullName>
    </recommendedName>
</protein>
<accession>A0A0D9XEC6</accession>
<organism evidence="10 11">
    <name type="scientific">Leersia perrieri</name>
    <dbReference type="NCBI Taxonomy" id="77586"/>
    <lineage>
        <taxon>Eukaryota</taxon>
        <taxon>Viridiplantae</taxon>
        <taxon>Streptophyta</taxon>
        <taxon>Embryophyta</taxon>
        <taxon>Tracheophyta</taxon>
        <taxon>Spermatophyta</taxon>
        <taxon>Magnoliopsida</taxon>
        <taxon>Liliopsida</taxon>
        <taxon>Poales</taxon>
        <taxon>Poaceae</taxon>
        <taxon>BOP clade</taxon>
        <taxon>Oryzoideae</taxon>
        <taxon>Oryzeae</taxon>
        <taxon>Oryzinae</taxon>
        <taxon>Leersia</taxon>
    </lineage>
</organism>
<evidence type="ECO:0000256" key="5">
    <source>
        <dbReference type="ARBA" id="ARBA00022553"/>
    </source>
</evidence>
<dbReference type="GO" id="GO:0000226">
    <property type="term" value="P:microtubule cytoskeleton organization"/>
    <property type="evidence" value="ECO:0007669"/>
    <property type="project" value="InterPro"/>
</dbReference>